<accession>A0ABR3XRH7</accession>
<feature type="transmembrane region" description="Helical" evidence="2">
    <location>
        <begin position="244"/>
        <end position="268"/>
    </location>
</feature>
<protein>
    <submittedName>
        <fullName evidence="3">Uncharacterized protein</fullName>
    </submittedName>
</protein>
<evidence type="ECO:0000256" key="1">
    <source>
        <dbReference type="SAM" id="MobiDB-lite"/>
    </source>
</evidence>
<sequence>MSSLTATTTTTATNLGPFTTPFTYPASCSVVIKNCVTCDGGFQAQTCGDNAFNTQGLQDDPSCWPPRSDNDAISTGVALNGWGYYSPAIECPVGLTTACVATAGVNGGFPFQFPPSAGETVFGCCPPGYNCNYQPGIDGAQTCVQVVSTGSLPTVQCSSGTSLAYSFITLPATVTSPVTVGATRVSTATVVLSRVTVLAPLIQLVHRAVDLSSTSSTGSVQPSATTTRHPSSSSVSLGGLSTGAAAGIGVGVGLAVVLAIVALAWFVVAGRRKKRQAAADGAGSPGDKYHAELPSSHTGVSGSGIGPWGNAVEMSGDIRPAELSGNHAVELPASTERLQAPDR</sequence>
<dbReference type="EMBL" id="JAZHXJ010000055">
    <property type="protein sequence ID" value="KAL1878127.1"/>
    <property type="molecule type" value="Genomic_DNA"/>
</dbReference>
<gene>
    <name evidence="3" type="ORF">VTK73DRAFT_8007</name>
</gene>
<organism evidence="3 4">
    <name type="scientific">Phialemonium thermophilum</name>
    <dbReference type="NCBI Taxonomy" id="223376"/>
    <lineage>
        <taxon>Eukaryota</taxon>
        <taxon>Fungi</taxon>
        <taxon>Dikarya</taxon>
        <taxon>Ascomycota</taxon>
        <taxon>Pezizomycotina</taxon>
        <taxon>Sordariomycetes</taxon>
        <taxon>Sordariomycetidae</taxon>
        <taxon>Cephalothecales</taxon>
        <taxon>Cephalothecaceae</taxon>
        <taxon>Phialemonium</taxon>
    </lineage>
</organism>
<evidence type="ECO:0000256" key="2">
    <source>
        <dbReference type="SAM" id="Phobius"/>
    </source>
</evidence>
<proteinExistence type="predicted"/>
<feature type="region of interest" description="Disordered" evidence="1">
    <location>
        <begin position="277"/>
        <end position="343"/>
    </location>
</feature>
<evidence type="ECO:0000313" key="3">
    <source>
        <dbReference type="EMBL" id="KAL1878127.1"/>
    </source>
</evidence>
<dbReference type="Proteomes" id="UP001586593">
    <property type="component" value="Unassembled WGS sequence"/>
</dbReference>
<feature type="region of interest" description="Disordered" evidence="1">
    <location>
        <begin position="214"/>
        <end position="236"/>
    </location>
</feature>
<evidence type="ECO:0000313" key="4">
    <source>
        <dbReference type="Proteomes" id="UP001586593"/>
    </source>
</evidence>
<keyword evidence="2" id="KW-1133">Transmembrane helix</keyword>
<keyword evidence="4" id="KW-1185">Reference proteome</keyword>
<comment type="caution">
    <text evidence="3">The sequence shown here is derived from an EMBL/GenBank/DDBJ whole genome shotgun (WGS) entry which is preliminary data.</text>
</comment>
<name>A0ABR3XRH7_9PEZI</name>
<reference evidence="3 4" key="1">
    <citation type="journal article" date="2024" name="Commun. Biol.">
        <title>Comparative genomic analysis of thermophilic fungi reveals convergent evolutionary adaptations and gene losses.</title>
        <authorList>
            <person name="Steindorff A.S."/>
            <person name="Aguilar-Pontes M.V."/>
            <person name="Robinson A.J."/>
            <person name="Andreopoulos B."/>
            <person name="LaButti K."/>
            <person name="Kuo A."/>
            <person name="Mondo S."/>
            <person name="Riley R."/>
            <person name="Otillar R."/>
            <person name="Haridas S."/>
            <person name="Lipzen A."/>
            <person name="Grimwood J."/>
            <person name="Schmutz J."/>
            <person name="Clum A."/>
            <person name="Reid I.D."/>
            <person name="Moisan M.C."/>
            <person name="Butler G."/>
            <person name="Nguyen T.T.M."/>
            <person name="Dewar K."/>
            <person name="Conant G."/>
            <person name="Drula E."/>
            <person name="Henrissat B."/>
            <person name="Hansel C."/>
            <person name="Singer S."/>
            <person name="Hutchinson M.I."/>
            <person name="de Vries R.P."/>
            <person name="Natvig D.O."/>
            <person name="Powell A.J."/>
            <person name="Tsang A."/>
            <person name="Grigoriev I.V."/>
        </authorList>
    </citation>
    <scope>NUCLEOTIDE SEQUENCE [LARGE SCALE GENOMIC DNA]</scope>
    <source>
        <strain evidence="3 4">ATCC 24622</strain>
    </source>
</reference>
<keyword evidence="2" id="KW-0472">Membrane</keyword>
<feature type="compositionally biased region" description="Polar residues" evidence="1">
    <location>
        <begin position="220"/>
        <end position="230"/>
    </location>
</feature>
<keyword evidence="2" id="KW-0812">Transmembrane</keyword>